<dbReference type="CDD" id="cd00093">
    <property type="entry name" value="HTH_XRE"/>
    <property type="match status" value="1"/>
</dbReference>
<dbReference type="PROSITE" id="PS50943">
    <property type="entry name" value="HTH_CROC1"/>
    <property type="match status" value="1"/>
</dbReference>
<dbReference type="HOGENOM" id="CLU_066192_4_4_9"/>
<keyword evidence="4" id="KW-1185">Reference proteome</keyword>
<gene>
    <name evidence="3" type="ORF">HM1_1281</name>
</gene>
<dbReference type="GO" id="GO:0003677">
    <property type="term" value="F:DNA binding"/>
    <property type="evidence" value="ECO:0007669"/>
    <property type="project" value="UniProtKB-KW"/>
</dbReference>
<evidence type="ECO:0000259" key="2">
    <source>
        <dbReference type="PROSITE" id="PS50943"/>
    </source>
</evidence>
<sequence>MDSIGNRIKHLRKQRGLTQPQLAKLLNVSPQVISNWERGYTPTIAPESIDKLASILETTSDFLLGRSTASISSSLEALEKSWPEGIKVLRRANEKLTPEKKRVILELIDTYVRTEGNHD</sequence>
<feature type="domain" description="HTH cro/C1-type" evidence="2">
    <location>
        <begin position="8"/>
        <end position="63"/>
    </location>
</feature>
<dbReference type="RefSeq" id="WP_012281830.1">
    <property type="nucleotide sequence ID" value="NC_010337.2"/>
</dbReference>
<dbReference type="eggNOG" id="COG1396">
    <property type="taxonomic scope" value="Bacteria"/>
</dbReference>
<dbReference type="Gene3D" id="1.10.260.40">
    <property type="entry name" value="lambda repressor-like DNA-binding domains"/>
    <property type="match status" value="1"/>
</dbReference>
<dbReference type="EMBL" id="CP000930">
    <property type="protein sequence ID" value="ABZ83296.1"/>
    <property type="molecule type" value="Genomic_DNA"/>
</dbReference>
<dbReference type="SMART" id="SM00530">
    <property type="entry name" value="HTH_XRE"/>
    <property type="match status" value="1"/>
</dbReference>
<dbReference type="AlphaFoldDB" id="B0TGX1"/>
<protein>
    <submittedName>
        <fullName evidence="3">Helix-turn-helix domain protein</fullName>
    </submittedName>
</protein>
<organism evidence="3 4">
    <name type="scientific">Heliobacterium modesticaldum (strain ATCC 51547 / Ice1)</name>
    <dbReference type="NCBI Taxonomy" id="498761"/>
    <lineage>
        <taxon>Bacteria</taxon>
        <taxon>Bacillati</taxon>
        <taxon>Bacillota</taxon>
        <taxon>Clostridia</taxon>
        <taxon>Eubacteriales</taxon>
        <taxon>Heliobacteriaceae</taxon>
        <taxon>Heliomicrobium</taxon>
    </lineage>
</organism>
<accession>B0TGX1</accession>
<dbReference type="STRING" id="498761.HM1_1281"/>
<evidence type="ECO:0000313" key="3">
    <source>
        <dbReference type="EMBL" id="ABZ83296.1"/>
    </source>
</evidence>
<evidence type="ECO:0000313" key="4">
    <source>
        <dbReference type="Proteomes" id="UP000008550"/>
    </source>
</evidence>
<dbReference type="InterPro" id="IPR001387">
    <property type="entry name" value="Cro/C1-type_HTH"/>
</dbReference>
<dbReference type="Proteomes" id="UP000008550">
    <property type="component" value="Chromosome"/>
</dbReference>
<dbReference type="Pfam" id="PF01381">
    <property type="entry name" value="HTH_3"/>
    <property type="match status" value="1"/>
</dbReference>
<dbReference type="PANTHER" id="PTHR46558">
    <property type="entry name" value="TRACRIPTIONAL REGULATORY PROTEIN-RELATED-RELATED"/>
    <property type="match status" value="1"/>
</dbReference>
<dbReference type="OrthoDB" id="1766270at2"/>
<name>B0TGX1_HELMI</name>
<keyword evidence="1" id="KW-0238">DNA-binding</keyword>
<evidence type="ECO:0000256" key="1">
    <source>
        <dbReference type="ARBA" id="ARBA00023125"/>
    </source>
</evidence>
<dbReference type="PANTHER" id="PTHR46558:SF11">
    <property type="entry name" value="HTH-TYPE TRANSCRIPTIONAL REGULATOR XRE"/>
    <property type="match status" value="1"/>
</dbReference>
<reference evidence="3 4" key="1">
    <citation type="journal article" date="2008" name="J. Bacteriol.">
        <title>The genome of Heliobacterium modesticaldum, a phototrophic representative of the Firmicutes containing the simplest photosynthetic apparatus.</title>
        <authorList>
            <person name="Sattley W.M."/>
            <person name="Madigan M.T."/>
            <person name="Swingley W.D."/>
            <person name="Cheung P.C."/>
            <person name="Clocksin K.M."/>
            <person name="Conrad A.L."/>
            <person name="Dejesa L.C."/>
            <person name="Honchak B.M."/>
            <person name="Jung D.O."/>
            <person name="Karbach L.E."/>
            <person name="Kurdoglu A."/>
            <person name="Lahiri S."/>
            <person name="Mastrian S.D."/>
            <person name="Page L.E."/>
            <person name="Taylor H.L."/>
            <person name="Wang Z.T."/>
            <person name="Raymond J."/>
            <person name="Chen M."/>
            <person name="Blankenship R.E."/>
            <person name="Touchman J.W."/>
        </authorList>
    </citation>
    <scope>NUCLEOTIDE SEQUENCE [LARGE SCALE GENOMIC DNA]</scope>
    <source>
        <strain evidence="4">ATCC 51547 / Ice1</strain>
    </source>
</reference>
<dbReference type="SUPFAM" id="SSF47413">
    <property type="entry name" value="lambda repressor-like DNA-binding domains"/>
    <property type="match status" value="1"/>
</dbReference>
<dbReference type="InterPro" id="IPR010982">
    <property type="entry name" value="Lambda_DNA-bd_dom_sf"/>
</dbReference>
<dbReference type="KEGG" id="hmo:HM1_1281"/>
<proteinExistence type="predicted"/>